<name>A0A151NSC9_ALLMI</name>
<gene>
    <name evidence="1" type="ORF">Y1Q_0018619</name>
</gene>
<comment type="caution">
    <text evidence="1">The sequence shown here is derived from an EMBL/GenBank/DDBJ whole genome shotgun (WGS) entry which is preliminary data.</text>
</comment>
<organism evidence="1 2">
    <name type="scientific">Alligator mississippiensis</name>
    <name type="common">American alligator</name>
    <dbReference type="NCBI Taxonomy" id="8496"/>
    <lineage>
        <taxon>Eukaryota</taxon>
        <taxon>Metazoa</taxon>
        <taxon>Chordata</taxon>
        <taxon>Craniata</taxon>
        <taxon>Vertebrata</taxon>
        <taxon>Euteleostomi</taxon>
        <taxon>Archelosauria</taxon>
        <taxon>Archosauria</taxon>
        <taxon>Crocodylia</taxon>
        <taxon>Alligatoridae</taxon>
        <taxon>Alligatorinae</taxon>
        <taxon>Alligator</taxon>
    </lineage>
</organism>
<dbReference type="EMBL" id="AKHW03002185">
    <property type="protein sequence ID" value="KYO39519.1"/>
    <property type="molecule type" value="Genomic_DNA"/>
</dbReference>
<reference evidence="1 2" key="1">
    <citation type="journal article" date="2012" name="Genome Biol.">
        <title>Sequencing three crocodilian genomes to illuminate the evolution of archosaurs and amniotes.</title>
        <authorList>
            <person name="St John J.A."/>
            <person name="Braun E.L."/>
            <person name="Isberg S.R."/>
            <person name="Miles L.G."/>
            <person name="Chong A.Y."/>
            <person name="Gongora J."/>
            <person name="Dalzell P."/>
            <person name="Moran C."/>
            <person name="Bed'hom B."/>
            <person name="Abzhanov A."/>
            <person name="Burgess S.C."/>
            <person name="Cooksey A.M."/>
            <person name="Castoe T.A."/>
            <person name="Crawford N.G."/>
            <person name="Densmore L.D."/>
            <person name="Drew J.C."/>
            <person name="Edwards S.V."/>
            <person name="Faircloth B.C."/>
            <person name="Fujita M.K."/>
            <person name="Greenwold M.J."/>
            <person name="Hoffmann F.G."/>
            <person name="Howard J.M."/>
            <person name="Iguchi T."/>
            <person name="Janes D.E."/>
            <person name="Khan S.Y."/>
            <person name="Kohno S."/>
            <person name="de Koning A.J."/>
            <person name="Lance S.L."/>
            <person name="McCarthy F.M."/>
            <person name="McCormack J.E."/>
            <person name="Merchant M.E."/>
            <person name="Peterson D.G."/>
            <person name="Pollock D.D."/>
            <person name="Pourmand N."/>
            <person name="Raney B.J."/>
            <person name="Roessler K.A."/>
            <person name="Sanford J.R."/>
            <person name="Sawyer R.H."/>
            <person name="Schmidt C.J."/>
            <person name="Triplett E.W."/>
            <person name="Tuberville T.D."/>
            <person name="Venegas-Anaya M."/>
            <person name="Howard J.T."/>
            <person name="Jarvis E.D."/>
            <person name="Guillette L.J.Jr."/>
            <person name="Glenn T.C."/>
            <person name="Green R.E."/>
            <person name="Ray D.A."/>
        </authorList>
    </citation>
    <scope>NUCLEOTIDE SEQUENCE [LARGE SCALE GENOMIC DNA]</scope>
    <source>
        <strain evidence="1">KSC_2009_1</strain>
    </source>
</reference>
<dbReference type="AlphaFoldDB" id="A0A151NSC9"/>
<dbReference type="Proteomes" id="UP000050525">
    <property type="component" value="Unassembled WGS sequence"/>
</dbReference>
<keyword evidence="2" id="KW-1185">Reference proteome</keyword>
<protein>
    <submittedName>
        <fullName evidence="1">Uncharacterized protein</fullName>
    </submittedName>
</protein>
<proteinExistence type="predicted"/>
<evidence type="ECO:0000313" key="1">
    <source>
        <dbReference type="EMBL" id="KYO39519.1"/>
    </source>
</evidence>
<sequence length="78" mass="8538">MPSTGEEDYRVGWKSGNSHQSCVQIYGPTSSKLLGNYHQRNSSCDIVIVKPRTWAPDQGTASILKQLQEEDSIKAGSA</sequence>
<accession>A0A151NSC9</accession>
<evidence type="ECO:0000313" key="2">
    <source>
        <dbReference type="Proteomes" id="UP000050525"/>
    </source>
</evidence>